<reference evidence="3" key="2">
    <citation type="journal article" date="2023" name="BMC Genomics">
        <title>Pest status, molecular evolution, and epigenetic factors derived from the genome assembly of Frankliniella fusca, a thysanopteran phytovirus vector.</title>
        <authorList>
            <person name="Catto M.A."/>
            <person name="Labadie P.E."/>
            <person name="Jacobson A.L."/>
            <person name="Kennedy G.G."/>
            <person name="Srinivasan R."/>
            <person name="Hunt B.G."/>
        </authorList>
    </citation>
    <scope>NUCLEOTIDE SEQUENCE</scope>
    <source>
        <strain evidence="3">PL_HMW_Pooled</strain>
    </source>
</reference>
<organism evidence="3 4">
    <name type="scientific">Frankliniella fusca</name>
    <dbReference type="NCBI Taxonomy" id="407009"/>
    <lineage>
        <taxon>Eukaryota</taxon>
        <taxon>Metazoa</taxon>
        <taxon>Ecdysozoa</taxon>
        <taxon>Arthropoda</taxon>
        <taxon>Hexapoda</taxon>
        <taxon>Insecta</taxon>
        <taxon>Pterygota</taxon>
        <taxon>Neoptera</taxon>
        <taxon>Paraneoptera</taxon>
        <taxon>Thysanoptera</taxon>
        <taxon>Terebrantia</taxon>
        <taxon>Thripoidea</taxon>
        <taxon>Thripidae</taxon>
        <taxon>Frankliniella</taxon>
    </lineage>
</organism>
<keyword evidence="4" id="KW-1185">Reference proteome</keyword>
<accession>A0AAE1HDW0</accession>
<feature type="compositionally biased region" description="Basic and acidic residues" evidence="1">
    <location>
        <begin position="1"/>
        <end position="18"/>
    </location>
</feature>
<evidence type="ECO:0000256" key="1">
    <source>
        <dbReference type="SAM" id="MobiDB-lite"/>
    </source>
</evidence>
<dbReference type="AlphaFoldDB" id="A0AAE1HDW0"/>
<dbReference type="SUPFAM" id="SSF52266">
    <property type="entry name" value="SGNH hydrolase"/>
    <property type="match status" value="1"/>
</dbReference>
<feature type="region of interest" description="Disordered" evidence="1">
    <location>
        <begin position="1"/>
        <end position="20"/>
    </location>
</feature>
<gene>
    <name evidence="3" type="ORF">KUF71_008447</name>
</gene>
<evidence type="ECO:0000313" key="3">
    <source>
        <dbReference type="EMBL" id="KAK3919298.1"/>
    </source>
</evidence>
<name>A0AAE1HDW0_9NEOP</name>
<dbReference type="Gene3D" id="3.40.50.1110">
    <property type="entry name" value="SGNH hydrolase"/>
    <property type="match status" value="1"/>
</dbReference>
<comment type="caution">
    <text evidence="3">The sequence shown here is derived from an EMBL/GenBank/DDBJ whole genome shotgun (WGS) entry which is preliminary data.</text>
</comment>
<dbReference type="PANTHER" id="PTHR30383:SF5">
    <property type="entry name" value="SGNH HYDROLASE-TYPE ESTERASE DOMAIN-CONTAINING PROTEIN"/>
    <property type="match status" value="1"/>
</dbReference>
<protein>
    <submittedName>
        <fullName evidence="3">Platelet-activating factor acetylhydrolase IB subunit beta</fullName>
    </submittedName>
</protein>
<feature type="domain" description="OSK" evidence="2">
    <location>
        <begin position="30"/>
        <end position="202"/>
    </location>
</feature>
<dbReference type="InterPro" id="IPR033447">
    <property type="entry name" value="OSK"/>
</dbReference>
<evidence type="ECO:0000259" key="2">
    <source>
        <dbReference type="Pfam" id="PF17182"/>
    </source>
</evidence>
<proteinExistence type="predicted"/>
<dbReference type="Proteomes" id="UP001219518">
    <property type="component" value="Unassembled WGS sequence"/>
</dbReference>
<dbReference type="InterPro" id="IPR051532">
    <property type="entry name" value="Ester_Hydrolysis_Enzymes"/>
</dbReference>
<dbReference type="EMBL" id="JAHWGI010000976">
    <property type="protein sequence ID" value="KAK3919298.1"/>
    <property type="molecule type" value="Genomic_DNA"/>
</dbReference>
<sequence length="229" mass="25715">MAANREDQHEGGRQDEGVRQGVGVLQSAGVRQDDAPMFQGYQLYGDSILSRMTHLCNPPVRATYDHRSRQKRIGFIAHGQTVCQLAKAIRSGRSNVTDKAIVLIGTNDILKVDQEDKTKEGISEIIEMLSSLEEVLILTIPPVPRSCENPDLRKQKVEAFNSYLKEIVLEKENIHIIDVHAKFLNEEGEANLDLYNKNFSISGMEDLIHPNREGMDLIVESLKDFISTS</sequence>
<dbReference type="InterPro" id="IPR036514">
    <property type="entry name" value="SGNH_hydro_sf"/>
</dbReference>
<dbReference type="GO" id="GO:0004622">
    <property type="term" value="F:phosphatidylcholine lysophospholipase activity"/>
    <property type="evidence" value="ECO:0007669"/>
    <property type="project" value="TreeGrafter"/>
</dbReference>
<reference evidence="3" key="1">
    <citation type="submission" date="2021-07" db="EMBL/GenBank/DDBJ databases">
        <authorList>
            <person name="Catto M.A."/>
            <person name="Jacobson A."/>
            <person name="Kennedy G."/>
            <person name="Labadie P."/>
            <person name="Hunt B.G."/>
            <person name="Srinivasan R."/>
        </authorList>
    </citation>
    <scope>NUCLEOTIDE SEQUENCE</scope>
    <source>
        <strain evidence="3">PL_HMW_Pooled</strain>
        <tissue evidence="3">Head</tissue>
    </source>
</reference>
<dbReference type="PANTHER" id="PTHR30383">
    <property type="entry name" value="THIOESTERASE 1/PROTEASE 1/LYSOPHOSPHOLIPASE L1"/>
    <property type="match status" value="1"/>
</dbReference>
<dbReference type="Pfam" id="PF17182">
    <property type="entry name" value="OSK"/>
    <property type="match status" value="1"/>
</dbReference>
<evidence type="ECO:0000313" key="4">
    <source>
        <dbReference type="Proteomes" id="UP001219518"/>
    </source>
</evidence>